<dbReference type="PANTHER" id="PTHR43283:SF7">
    <property type="entry name" value="BETA-LACTAMASE-RELATED DOMAIN-CONTAINING PROTEIN"/>
    <property type="match status" value="1"/>
</dbReference>
<dbReference type="GO" id="GO:0016787">
    <property type="term" value="F:hydrolase activity"/>
    <property type="evidence" value="ECO:0007669"/>
    <property type="project" value="UniProtKB-KW"/>
</dbReference>
<dbReference type="Gene3D" id="3.40.710.10">
    <property type="entry name" value="DD-peptidase/beta-lactamase superfamily"/>
    <property type="match status" value="1"/>
</dbReference>
<evidence type="ECO:0000313" key="3">
    <source>
        <dbReference type="Proteomes" id="UP001500507"/>
    </source>
</evidence>
<dbReference type="PANTHER" id="PTHR43283">
    <property type="entry name" value="BETA-LACTAMASE-RELATED"/>
    <property type="match status" value="1"/>
</dbReference>
<accession>A0ABP3XS40</accession>
<sequence>MKLPLTITIFTLFFCLSCSTTDDGTPETKPQESGLYFPPTTGNNWETLSLETLGWNEAHEQPLYYFLAEKNTKAFLILKDGKIVLEWYDENSNENSFFRWFSAGKTLTATMIGIAQTENFIDISAPTSTYLGEGWTSMNEDLEQQITVRNQLTMTTGLDYTGNLFCTDSDCLTYLNEPNSFWYYHNAPYSLLSDVLTNATGMDFSIYFNMKVTDPIGMDGYWESLGYNNFFVSPARSMARFGLLMLNQGTWNENVILSDQAYYEQMFSSSQDLNKSYGYLWWLNGKESFHVPGSTQEFSGSLIPSAPADLVAGLGANDQKLYLVPSQNLVIIRMGDDAGDPQLGPSAFDELLWQELNTLMN</sequence>
<dbReference type="SUPFAM" id="SSF56601">
    <property type="entry name" value="beta-lactamase/transpeptidase-like"/>
    <property type="match status" value="1"/>
</dbReference>
<feature type="domain" description="Beta-lactamase-related" evidence="1">
    <location>
        <begin position="74"/>
        <end position="282"/>
    </location>
</feature>
<gene>
    <name evidence="2" type="ORF">GCM10009117_12120</name>
</gene>
<organism evidence="2 3">
    <name type="scientific">Gangjinia marincola</name>
    <dbReference type="NCBI Taxonomy" id="578463"/>
    <lineage>
        <taxon>Bacteria</taxon>
        <taxon>Pseudomonadati</taxon>
        <taxon>Bacteroidota</taxon>
        <taxon>Flavobacteriia</taxon>
        <taxon>Flavobacteriales</taxon>
        <taxon>Flavobacteriaceae</taxon>
        <taxon>Gangjinia</taxon>
    </lineage>
</organism>
<keyword evidence="2" id="KW-0378">Hydrolase</keyword>
<keyword evidence="3" id="KW-1185">Reference proteome</keyword>
<comment type="caution">
    <text evidence="2">The sequence shown here is derived from an EMBL/GenBank/DDBJ whole genome shotgun (WGS) entry which is preliminary data.</text>
</comment>
<dbReference type="InterPro" id="IPR012338">
    <property type="entry name" value="Beta-lactam/transpept-like"/>
</dbReference>
<protein>
    <submittedName>
        <fullName evidence="2">Serine hydrolase</fullName>
    </submittedName>
</protein>
<evidence type="ECO:0000313" key="2">
    <source>
        <dbReference type="EMBL" id="GAA0872065.1"/>
    </source>
</evidence>
<dbReference type="RefSeq" id="WP_343764895.1">
    <property type="nucleotide sequence ID" value="NZ_BAAAFG010000013.1"/>
</dbReference>
<proteinExistence type="predicted"/>
<reference evidence="3" key="1">
    <citation type="journal article" date="2019" name="Int. J. Syst. Evol. Microbiol.">
        <title>The Global Catalogue of Microorganisms (GCM) 10K type strain sequencing project: providing services to taxonomists for standard genome sequencing and annotation.</title>
        <authorList>
            <consortium name="The Broad Institute Genomics Platform"/>
            <consortium name="The Broad Institute Genome Sequencing Center for Infectious Disease"/>
            <person name="Wu L."/>
            <person name="Ma J."/>
        </authorList>
    </citation>
    <scope>NUCLEOTIDE SEQUENCE [LARGE SCALE GENOMIC DNA]</scope>
    <source>
        <strain evidence="3">JCM 16082</strain>
    </source>
</reference>
<evidence type="ECO:0000259" key="1">
    <source>
        <dbReference type="Pfam" id="PF00144"/>
    </source>
</evidence>
<dbReference type="Pfam" id="PF00144">
    <property type="entry name" value="Beta-lactamase"/>
    <property type="match status" value="1"/>
</dbReference>
<dbReference type="EMBL" id="BAAAFG010000013">
    <property type="protein sequence ID" value="GAA0872065.1"/>
    <property type="molecule type" value="Genomic_DNA"/>
</dbReference>
<dbReference type="Proteomes" id="UP001500507">
    <property type="component" value="Unassembled WGS sequence"/>
</dbReference>
<dbReference type="InterPro" id="IPR050789">
    <property type="entry name" value="Diverse_Enzym_Activities"/>
</dbReference>
<dbReference type="InterPro" id="IPR001466">
    <property type="entry name" value="Beta-lactam-related"/>
</dbReference>
<name>A0ABP3XS40_9FLAO</name>